<feature type="transmembrane region" description="Helical" evidence="1">
    <location>
        <begin position="45"/>
        <end position="65"/>
    </location>
</feature>
<sequence length="80" mass="8817">MNSNPQRECAEDPNIHTYGEYTRCLNSKLSNPYTVGLEMPLKQSIGTVLTVVGIVVVLILIALAIKAKVNPFDLILSLFK</sequence>
<proteinExistence type="predicted"/>
<organism evidence="2">
    <name type="scientific">viral metagenome</name>
    <dbReference type="NCBI Taxonomy" id="1070528"/>
    <lineage>
        <taxon>unclassified sequences</taxon>
        <taxon>metagenomes</taxon>
        <taxon>organismal metagenomes</taxon>
    </lineage>
</organism>
<keyword evidence="1" id="KW-0472">Membrane</keyword>
<name>A0A6C0DKN2_9ZZZZ</name>
<accession>A0A6C0DKN2</accession>
<dbReference type="EMBL" id="MN739629">
    <property type="protein sequence ID" value="QHT16991.1"/>
    <property type="molecule type" value="Genomic_DNA"/>
</dbReference>
<dbReference type="AlphaFoldDB" id="A0A6C0DKN2"/>
<protein>
    <submittedName>
        <fullName evidence="2">Uncharacterized protein</fullName>
    </submittedName>
</protein>
<evidence type="ECO:0000256" key="1">
    <source>
        <dbReference type="SAM" id="Phobius"/>
    </source>
</evidence>
<keyword evidence="1" id="KW-1133">Transmembrane helix</keyword>
<reference evidence="2" key="1">
    <citation type="journal article" date="2020" name="Nature">
        <title>Giant virus diversity and host interactions through global metagenomics.</title>
        <authorList>
            <person name="Schulz F."/>
            <person name="Roux S."/>
            <person name="Paez-Espino D."/>
            <person name="Jungbluth S."/>
            <person name="Walsh D.A."/>
            <person name="Denef V.J."/>
            <person name="McMahon K.D."/>
            <person name="Konstantinidis K.T."/>
            <person name="Eloe-Fadrosh E.A."/>
            <person name="Kyrpides N.C."/>
            <person name="Woyke T."/>
        </authorList>
    </citation>
    <scope>NUCLEOTIDE SEQUENCE</scope>
    <source>
        <strain evidence="2">GVMAG-M-3300023174-207</strain>
    </source>
</reference>
<evidence type="ECO:0000313" key="2">
    <source>
        <dbReference type="EMBL" id="QHT16991.1"/>
    </source>
</evidence>
<keyword evidence="1" id="KW-0812">Transmembrane</keyword>